<protein>
    <submittedName>
        <fullName evidence="2">Uncharacterized protein</fullName>
    </submittedName>
</protein>
<accession>A0AAP0E6U0</accession>
<keyword evidence="3" id="KW-1185">Reference proteome</keyword>
<feature type="compositionally biased region" description="Polar residues" evidence="1">
    <location>
        <begin position="80"/>
        <end position="98"/>
    </location>
</feature>
<name>A0AAP0E6U0_9MAGN</name>
<dbReference type="Proteomes" id="UP001420932">
    <property type="component" value="Unassembled WGS sequence"/>
</dbReference>
<comment type="caution">
    <text evidence="2">The sequence shown here is derived from an EMBL/GenBank/DDBJ whole genome shotgun (WGS) entry which is preliminary data.</text>
</comment>
<dbReference type="AlphaFoldDB" id="A0AAP0E6U0"/>
<organism evidence="2 3">
    <name type="scientific">Stephania yunnanensis</name>
    <dbReference type="NCBI Taxonomy" id="152371"/>
    <lineage>
        <taxon>Eukaryota</taxon>
        <taxon>Viridiplantae</taxon>
        <taxon>Streptophyta</taxon>
        <taxon>Embryophyta</taxon>
        <taxon>Tracheophyta</taxon>
        <taxon>Spermatophyta</taxon>
        <taxon>Magnoliopsida</taxon>
        <taxon>Ranunculales</taxon>
        <taxon>Menispermaceae</taxon>
        <taxon>Menispermoideae</taxon>
        <taxon>Cissampelideae</taxon>
        <taxon>Stephania</taxon>
    </lineage>
</organism>
<feature type="region of interest" description="Disordered" evidence="1">
    <location>
        <begin position="77"/>
        <end position="134"/>
    </location>
</feature>
<gene>
    <name evidence="2" type="ORF">Syun_028799</name>
</gene>
<evidence type="ECO:0000313" key="2">
    <source>
        <dbReference type="EMBL" id="KAK9086405.1"/>
    </source>
</evidence>
<reference evidence="2 3" key="1">
    <citation type="submission" date="2024-01" db="EMBL/GenBank/DDBJ databases">
        <title>Genome assemblies of Stephania.</title>
        <authorList>
            <person name="Yang L."/>
        </authorList>
    </citation>
    <scope>NUCLEOTIDE SEQUENCE [LARGE SCALE GENOMIC DNA]</scope>
    <source>
        <strain evidence="2">YNDBR</strain>
        <tissue evidence="2">Leaf</tissue>
    </source>
</reference>
<proteinExistence type="predicted"/>
<evidence type="ECO:0000256" key="1">
    <source>
        <dbReference type="SAM" id="MobiDB-lite"/>
    </source>
</evidence>
<sequence>METMALATGIRRSSSRAGAVAEAEQRRGEFDSVQVAGRTEQTRGQAETKIRRRTEQIRQRLTLTDSLVFSTTTKRCRLGNDQTTPKTTIQIPVTSPTSMKPPLPFDAEVQTAARRSGSGGEARIAGTATGGSGRREQAAAVLGCHGRWERQARAGGRSGAAAIAAGRRGMVTIWWADLVERLRRVAGGSGCSGGARAVTGRNLVAAGGRSGTGGESAQWRAVGSGAGRWEGSAEIGIRAAETVAKSRDCGGRLLRAAVKQVAVR</sequence>
<dbReference type="EMBL" id="JBBNAF010000013">
    <property type="protein sequence ID" value="KAK9086405.1"/>
    <property type="molecule type" value="Genomic_DNA"/>
</dbReference>
<evidence type="ECO:0000313" key="3">
    <source>
        <dbReference type="Proteomes" id="UP001420932"/>
    </source>
</evidence>